<protein>
    <submittedName>
        <fullName evidence="2">Homoserine kinase</fullName>
        <ecNumber evidence="2">2.7.1.39</ecNumber>
    </submittedName>
</protein>
<gene>
    <name evidence="2" type="primary">thrB</name>
    <name evidence="2" type="ORF">DEA8626_01995</name>
</gene>
<dbReference type="RefSeq" id="WP_108852779.1">
    <property type="nucleotide sequence ID" value="NZ_OMOQ01000001.1"/>
</dbReference>
<dbReference type="GO" id="GO:0004305">
    <property type="term" value="F:ethanolamine kinase activity"/>
    <property type="evidence" value="ECO:0007669"/>
    <property type="project" value="TreeGrafter"/>
</dbReference>
<dbReference type="Proteomes" id="UP000244924">
    <property type="component" value="Unassembled WGS sequence"/>
</dbReference>
<accession>A0A2R8B760</accession>
<dbReference type="Gene3D" id="3.90.1200.10">
    <property type="match status" value="1"/>
</dbReference>
<dbReference type="InterPro" id="IPR002575">
    <property type="entry name" value="Aminoglycoside_PTrfase"/>
</dbReference>
<sequence>MIDDKELQTAMSMIPALAGQTDPAERLGGLTNKVYRIGRHCLRIPGAGTEEYIDRANEAVAARAAAAAGVSPKVVHADPTTGLMATEFIDDTVTMSPEAFKSRRGAPGRAGAAFAKLHASGADFPFRFELFAMIDDYLRILSGKDVALPEGYHDVVAEAGAVREALSARALPLAPCHCDPLRENFLDTGDRMWIVDWEYSGMNDPMWDLGDLSVEGGFDADQDEEMMRAYFGAEPNARDRGRMVIYKAMCDLLWTLWGLIQLANDNPAEDFRAYANTRFARCKTLMADAEFSMHLKAVRA</sequence>
<evidence type="ECO:0000313" key="2">
    <source>
        <dbReference type="EMBL" id="SPH18457.1"/>
    </source>
</evidence>
<dbReference type="PANTHER" id="PTHR22603">
    <property type="entry name" value="CHOLINE/ETHANOALAMINE KINASE"/>
    <property type="match status" value="1"/>
</dbReference>
<reference evidence="2 3" key="1">
    <citation type="submission" date="2018-03" db="EMBL/GenBank/DDBJ databases">
        <authorList>
            <person name="Keele B.F."/>
        </authorList>
    </citation>
    <scope>NUCLEOTIDE SEQUENCE [LARGE SCALE GENOMIC DNA]</scope>
    <source>
        <strain evidence="2 3">CECT 8626</strain>
    </source>
</reference>
<dbReference type="EC" id="2.7.1.39" evidence="2"/>
<name>A0A2R8B760_9RHOB</name>
<organism evidence="2 3">
    <name type="scientific">Albidovulum aquaemixtae</name>
    <dbReference type="NCBI Taxonomy" id="1542388"/>
    <lineage>
        <taxon>Bacteria</taxon>
        <taxon>Pseudomonadati</taxon>
        <taxon>Pseudomonadota</taxon>
        <taxon>Alphaproteobacteria</taxon>
        <taxon>Rhodobacterales</taxon>
        <taxon>Paracoccaceae</taxon>
        <taxon>Albidovulum</taxon>
    </lineage>
</organism>
<dbReference type="CDD" id="cd05151">
    <property type="entry name" value="ChoK-like"/>
    <property type="match status" value="1"/>
</dbReference>
<dbReference type="GO" id="GO:0006646">
    <property type="term" value="P:phosphatidylethanolamine biosynthetic process"/>
    <property type="evidence" value="ECO:0007669"/>
    <property type="project" value="TreeGrafter"/>
</dbReference>
<dbReference type="SUPFAM" id="SSF56112">
    <property type="entry name" value="Protein kinase-like (PK-like)"/>
    <property type="match status" value="1"/>
</dbReference>
<proteinExistence type="predicted"/>
<evidence type="ECO:0000259" key="1">
    <source>
        <dbReference type="Pfam" id="PF01636"/>
    </source>
</evidence>
<dbReference type="PANTHER" id="PTHR22603:SF66">
    <property type="entry name" value="ETHANOLAMINE KINASE"/>
    <property type="match status" value="1"/>
</dbReference>
<dbReference type="EMBL" id="OMOQ01000001">
    <property type="protein sequence ID" value="SPH18457.1"/>
    <property type="molecule type" value="Genomic_DNA"/>
</dbReference>
<keyword evidence="2" id="KW-0418">Kinase</keyword>
<keyword evidence="3" id="KW-1185">Reference proteome</keyword>
<dbReference type="AlphaFoldDB" id="A0A2R8B760"/>
<dbReference type="GO" id="GO:0004413">
    <property type="term" value="F:homoserine kinase activity"/>
    <property type="evidence" value="ECO:0007669"/>
    <property type="project" value="UniProtKB-EC"/>
</dbReference>
<dbReference type="GO" id="GO:0005737">
    <property type="term" value="C:cytoplasm"/>
    <property type="evidence" value="ECO:0007669"/>
    <property type="project" value="TreeGrafter"/>
</dbReference>
<dbReference type="Pfam" id="PF01636">
    <property type="entry name" value="APH"/>
    <property type="match status" value="1"/>
</dbReference>
<feature type="domain" description="Aminoglycoside phosphotransferase" evidence="1">
    <location>
        <begin position="28"/>
        <end position="238"/>
    </location>
</feature>
<dbReference type="InterPro" id="IPR011009">
    <property type="entry name" value="Kinase-like_dom_sf"/>
</dbReference>
<evidence type="ECO:0000313" key="3">
    <source>
        <dbReference type="Proteomes" id="UP000244924"/>
    </source>
</evidence>
<dbReference type="Gene3D" id="3.30.200.20">
    <property type="entry name" value="Phosphorylase Kinase, domain 1"/>
    <property type="match status" value="1"/>
</dbReference>
<dbReference type="OrthoDB" id="179763at2"/>
<keyword evidence="2" id="KW-0808">Transferase</keyword>